<feature type="region of interest" description="Disordered" evidence="6">
    <location>
        <begin position="243"/>
        <end position="274"/>
    </location>
</feature>
<organism evidence="8 9">
    <name type="scientific">Candida albicans P78048</name>
    <dbReference type="NCBI Taxonomy" id="1094989"/>
    <lineage>
        <taxon>Eukaryota</taxon>
        <taxon>Fungi</taxon>
        <taxon>Dikarya</taxon>
        <taxon>Ascomycota</taxon>
        <taxon>Saccharomycotina</taxon>
        <taxon>Pichiomycetes</taxon>
        <taxon>Debaryomycetaceae</taxon>
        <taxon>Candida/Lodderomyces clade</taxon>
        <taxon>Candida</taxon>
    </lineage>
</organism>
<feature type="region of interest" description="Disordered" evidence="6">
    <location>
        <begin position="286"/>
        <end position="307"/>
    </location>
</feature>
<evidence type="ECO:0000313" key="9">
    <source>
        <dbReference type="Proteomes" id="UP000030161"/>
    </source>
</evidence>
<dbReference type="SUPFAM" id="SSF54928">
    <property type="entry name" value="RNA-binding domain, RBD"/>
    <property type="match status" value="1"/>
</dbReference>
<sequence length="349" mass="40509">MNDNTEKYPPNIQKLFQPKPPFPYISPIDYPPEKRSTKPISPISSIKNEIDKYLTSELPERESKAQAVPKKISKIVKHKQKQHEANLKRLAKEKDHERQLEEWNNPTLFAKQEREFMKDPFRTVFIARLDYNLTELDISRAFARYGMIESIRIIRDKQGKSRGYGFVVYERNTDAMNCVNDLSRTGLKLGNRPILVDIERSRVLKNWRPRRLGGGEGGRGYVKEGKVQSVAASARRIVIANNPSFNTAPPQHDQQQFQYHHHQQQQQQQQHQPQFQTQYNTYTDSYSPQLSQRYSSGSRTASDVRAPATSIKDKYAKYSSIGTNPATEKTYSYKTASDDRSIRNIRRKD</sequence>
<dbReference type="SMART" id="SM00360">
    <property type="entry name" value="RRM"/>
    <property type="match status" value="1"/>
</dbReference>
<dbReference type="PANTHER" id="PTHR13952:SF5">
    <property type="entry name" value="U1 SMALL NUCLEAR RIBONUCLEOPROTEIN 70 KDA"/>
    <property type="match status" value="1"/>
</dbReference>
<evidence type="ECO:0000256" key="1">
    <source>
        <dbReference type="ARBA" id="ARBA00004123"/>
    </source>
</evidence>
<accession>A0AB34PU87</accession>
<keyword evidence="2 5" id="KW-0694">RNA-binding</keyword>
<feature type="region of interest" description="Disordered" evidence="6">
    <location>
        <begin position="1"/>
        <end position="42"/>
    </location>
</feature>
<dbReference type="InterPro" id="IPR051183">
    <property type="entry name" value="U1_U11-U12_snRNP_70-35kDa"/>
</dbReference>
<feature type="domain" description="RRM" evidence="7">
    <location>
        <begin position="122"/>
        <end position="201"/>
    </location>
</feature>
<dbReference type="InterPro" id="IPR035979">
    <property type="entry name" value="RBD_domain_sf"/>
</dbReference>
<keyword evidence="3" id="KW-0539">Nucleus</keyword>
<dbReference type="PANTHER" id="PTHR13952">
    <property type="entry name" value="U1 SMALL NUCLEAR RIBONUCLEOPROTEIN 70 KD"/>
    <property type="match status" value="1"/>
</dbReference>
<dbReference type="Gene3D" id="3.30.70.330">
    <property type="match status" value="1"/>
</dbReference>
<dbReference type="GO" id="GO:0071004">
    <property type="term" value="C:U2-type prespliceosome"/>
    <property type="evidence" value="ECO:0007669"/>
    <property type="project" value="TreeGrafter"/>
</dbReference>
<dbReference type="InterPro" id="IPR012677">
    <property type="entry name" value="Nucleotide-bd_a/b_plait_sf"/>
</dbReference>
<dbReference type="InterPro" id="IPR000504">
    <property type="entry name" value="RRM_dom"/>
</dbReference>
<protein>
    <submittedName>
        <fullName evidence="8">U1 small nuclear ribonucleoprotein 70kDa</fullName>
    </submittedName>
</protein>
<dbReference type="AlphaFoldDB" id="A0AB34PU87"/>
<evidence type="ECO:0000256" key="5">
    <source>
        <dbReference type="PROSITE-ProRule" id="PRU00176"/>
    </source>
</evidence>
<keyword evidence="4 8" id="KW-0687">Ribonucleoprotein</keyword>
<feature type="compositionally biased region" description="Polar residues" evidence="6">
    <location>
        <begin position="286"/>
        <end position="301"/>
    </location>
</feature>
<evidence type="ECO:0000313" key="8">
    <source>
        <dbReference type="EMBL" id="KGR13546.1"/>
    </source>
</evidence>
<dbReference type="InterPro" id="IPR022023">
    <property type="entry name" value="U1snRNP70_N"/>
</dbReference>
<comment type="subcellular location">
    <subcellularLocation>
        <location evidence="1">Nucleus</location>
    </subcellularLocation>
</comment>
<dbReference type="PROSITE" id="PS50102">
    <property type="entry name" value="RRM"/>
    <property type="match status" value="1"/>
</dbReference>
<evidence type="ECO:0000259" key="7">
    <source>
        <dbReference type="PROSITE" id="PS50102"/>
    </source>
</evidence>
<dbReference type="GO" id="GO:0005685">
    <property type="term" value="C:U1 snRNP"/>
    <property type="evidence" value="ECO:0007669"/>
    <property type="project" value="TreeGrafter"/>
</dbReference>
<evidence type="ECO:0000256" key="4">
    <source>
        <dbReference type="ARBA" id="ARBA00023274"/>
    </source>
</evidence>
<feature type="compositionally biased region" description="Low complexity" evidence="6">
    <location>
        <begin position="251"/>
        <end position="274"/>
    </location>
</feature>
<dbReference type="GO" id="GO:0000398">
    <property type="term" value="P:mRNA splicing, via spliceosome"/>
    <property type="evidence" value="ECO:0007669"/>
    <property type="project" value="TreeGrafter"/>
</dbReference>
<evidence type="ECO:0000256" key="2">
    <source>
        <dbReference type="ARBA" id="ARBA00022884"/>
    </source>
</evidence>
<reference evidence="8 9" key="1">
    <citation type="submission" date="2013-12" db="EMBL/GenBank/DDBJ databases">
        <title>The Genome Sequence of Candida albicans P78048.</title>
        <authorList>
            <consortium name="The Broad Institute Genome Sequencing Platform"/>
            <consortium name="The Broad Institute Genome Sequencing Center for Infectious Disease"/>
            <person name="Cuomo C."/>
            <person name="Bennett R."/>
            <person name="Hirakawa M."/>
            <person name="Noverr M."/>
            <person name="Mitchell A."/>
            <person name="Young S.K."/>
            <person name="Zeng Q."/>
            <person name="Gargeya S."/>
            <person name="Fitzgerald M."/>
            <person name="Abouelleil A."/>
            <person name="Alvarado L."/>
            <person name="Berlin A.M."/>
            <person name="Chapman S.B."/>
            <person name="Dewar J."/>
            <person name="Goldberg J."/>
            <person name="Griggs A."/>
            <person name="Gujja S."/>
            <person name="Hansen M."/>
            <person name="Howarth C."/>
            <person name="Imamovic A."/>
            <person name="Larimer J."/>
            <person name="McCowan C."/>
            <person name="Murphy C."/>
            <person name="Pearson M."/>
            <person name="Priest M."/>
            <person name="Roberts A."/>
            <person name="Saif S."/>
            <person name="Shea T."/>
            <person name="Sykes S."/>
            <person name="Wortman J."/>
            <person name="Nusbaum C."/>
            <person name="Birren B."/>
        </authorList>
    </citation>
    <scope>NUCLEOTIDE SEQUENCE [LARGE SCALE GENOMIC DNA]</scope>
    <source>
        <strain evidence="8 9">P78048</strain>
    </source>
</reference>
<dbReference type="Pfam" id="PF12220">
    <property type="entry name" value="U1snRNP70_N"/>
    <property type="match status" value="1"/>
</dbReference>
<proteinExistence type="predicted"/>
<evidence type="ECO:0000256" key="3">
    <source>
        <dbReference type="ARBA" id="ARBA00023242"/>
    </source>
</evidence>
<gene>
    <name evidence="8" type="ORF">MG3_01973</name>
</gene>
<dbReference type="GO" id="GO:0071011">
    <property type="term" value="C:precatalytic spliceosome"/>
    <property type="evidence" value="ECO:0007669"/>
    <property type="project" value="TreeGrafter"/>
</dbReference>
<comment type="caution">
    <text evidence="8">The sequence shown here is derived from an EMBL/GenBank/DDBJ whole genome shotgun (WGS) entry which is preliminary data.</text>
</comment>
<dbReference type="EMBL" id="AJIX01000013">
    <property type="protein sequence ID" value="KGR13546.1"/>
    <property type="molecule type" value="Genomic_DNA"/>
</dbReference>
<evidence type="ECO:0000256" key="6">
    <source>
        <dbReference type="SAM" id="MobiDB-lite"/>
    </source>
</evidence>
<name>A0AB34PU87_CANAX</name>
<dbReference type="GO" id="GO:0003729">
    <property type="term" value="F:mRNA binding"/>
    <property type="evidence" value="ECO:0007669"/>
    <property type="project" value="TreeGrafter"/>
</dbReference>
<dbReference type="Pfam" id="PF00076">
    <property type="entry name" value="RRM_1"/>
    <property type="match status" value="1"/>
</dbReference>
<dbReference type="Proteomes" id="UP000030161">
    <property type="component" value="Unassembled WGS sequence"/>
</dbReference>
<dbReference type="GO" id="GO:0030619">
    <property type="term" value="F:U1 snRNA binding"/>
    <property type="evidence" value="ECO:0007669"/>
    <property type="project" value="TreeGrafter"/>
</dbReference>